<dbReference type="InterPro" id="IPR019949">
    <property type="entry name" value="CmoO-like"/>
</dbReference>
<dbReference type="PANTHER" id="PTHR30137">
    <property type="entry name" value="LUCIFERASE-LIKE MONOOXYGENASE"/>
    <property type="match status" value="1"/>
</dbReference>
<evidence type="ECO:0000259" key="2">
    <source>
        <dbReference type="Pfam" id="PF00296"/>
    </source>
</evidence>
<evidence type="ECO:0000256" key="1">
    <source>
        <dbReference type="ARBA" id="ARBA00007789"/>
    </source>
</evidence>
<dbReference type="PANTHER" id="PTHR30137:SF6">
    <property type="entry name" value="LUCIFERASE-LIKE MONOOXYGENASE"/>
    <property type="match status" value="1"/>
</dbReference>
<dbReference type="SUPFAM" id="SSF51679">
    <property type="entry name" value="Bacterial luciferase-like"/>
    <property type="match status" value="1"/>
</dbReference>
<dbReference type="GO" id="GO:0016491">
    <property type="term" value="F:oxidoreductase activity"/>
    <property type="evidence" value="ECO:0007669"/>
    <property type="project" value="UniProtKB-KW"/>
</dbReference>
<dbReference type="NCBIfam" id="TIGR03558">
    <property type="entry name" value="oxido_grp_1"/>
    <property type="match status" value="1"/>
</dbReference>
<keyword evidence="3" id="KW-0560">Oxidoreductase</keyword>
<proteinExistence type="predicted"/>
<reference evidence="3" key="1">
    <citation type="submission" date="2022-05" db="EMBL/GenBank/DDBJ databases">
        <title>Complete genome sequence of toluene-degrading Gulosibacter sediminis strain ACHW.36C.</title>
        <authorList>
            <person name="Wai A.C."/>
            <person name="Lai G.K."/>
            <person name="Griffin S.D."/>
            <person name="Leung F.C."/>
        </authorList>
    </citation>
    <scope>NUCLEOTIDE SEQUENCE [LARGE SCALE GENOMIC DNA]</scope>
    <source>
        <strain evidence="3">ACHW.36C</strain>
    </source>
</reference>
<dbReference type="EMBL" id="CP097160">
    <property type="protein sequence ID" value="UQN15328.1"/>
    <property type="molecule type" value="Genomic_DNA"/>
</dbReference>
<protein>
    <submittedName>
        <fullName evidence="3">MsnO8 family LLM class oxidoreductase</fullName>
        <ecNumber evidence="3">1.-.-.-</ecNumber>
    </submittedName>
</protein>
<comment type="similarity">
    <text evidence="1">To bacterial alkanal monooxygenase alpha and beta chains.</text>
</comment>
<dbReference type="EC" id="1.-.-.-" evidence="3"/>
<accession>A0ABY4N272</accession>
<dbReference type="InterPro" id="IPR050766">
    <property type="entry name" value="Bact_Lucif_Oxidored"/>
</dbReference>
<dbReference type="Gene3D" id="3.20.20.30">
    <property type="entry name" value="Luciferase-like domain"/>
    <property type="match status" value="1"/>
</dbReference>
<dbReference type="Pfam" id="PF00296">
    <property type="entry name" value="Bac_luciferase"/>
    <property type="match status" value="1"/>
</dbReference>
<organism evidence="3">
    <name type="scientific">Gulosibacter sediminis</name>
    <dbReference type="NCBI Taxonomy" id="1729695"/>
    <lineage>
        <taxon>Bacteria</taxon>
        <taxon>Bacillati</taxon>
        <taxon>Actinomycetota</taxon>
        <taxon>Actinomycetes</taxon>
        <taxon>Micrococcales</taxon>
        <taxon>Microbacteriaceae</taxon>
        <taxon>Gulosibacter</taxon>
    </lineage>
</organism>
<name>A0ABY4N272_9MICO</name>
<gene>
    <name evidence="3" type="ORF">M3M28_02340</name>
</gene>
<dbReference type="InterPro" id="IPR036661">
    <property type="entry name" value="Luciferase-like_sf"/>
</dbReference>
<dbReference type="InterPro" id="IPR011251">
    <property type="entry name" value="Luciferase-like_dom"/>
</dbReference>
<feature type="domain" description="Luciferase-like" evidence="2">
    <location>
        <begin position="1"/>
        <end position="294"/>
    </location>
</feature>
<evidence type="ECO:0000313" key="3">
    <source>
        <dbReference type="EMBL" id="UQN15328.1"/>
    </source>
</evidence>
<sequence length="321" mass="34512">MQISLLDRTRTRVGETDAQAVAATVERAVRADELGFHGFWVAEHHSVPGIASATPGLLLASIGARTRRIRLGTGGIMVPNHRPLLIAEHAALLEALHPGRVDLGLGGSLGFIPAVREALGRMRVSDEEYRDEIAQVRGFLRDEGPVRTMPRVAAPPIYLLAIRGGLKLAAELGLPAIVGGSLLNNAEALERYRNSYVPSEAAPEPRLVANVDVMVAVTRERARELLLPEAWALADSRNVGEFRALQPVDEVHRRRAAAGAKQQQEIAQQVRRGIAGTADEVAERLKEIVARTGAEGLLVSSSTFDREAVAATDEALATLLT</sequence>